<organism evidence="15 16">
    <name type="scientific">Gomphillus americanus</name>
    <dbReference type="NCBI Taxonomy" id="1940652"/>
    <lineage>
        <taxon>Eukaryota</taxon>
        <taxon>Fungi</taxon>
        <taxon>Dikarya</taxon>
        <taxon>Ascomycota</taxon>
        <taxon>Pezizomycotina</taxon>
        <taxon>Lecanoromycetes</taxon>
        <taxon>OSLEUM clade</taxon>
        <taxon>Ostropomycetidae</taxon>
        <taxon>Ostropales</taxon>
        <taxon>Graphidaceae</taxon>
        <taxon>Gomphilloideae</taxon>
        <taxon>Gomphillus</taxon>
    </lineage>
</organism>
<dbReference type="InterPro" id="IPR000980">
    <property type="entry name" value="SH2"/>
</dbReference>
<dbReference type="InterPro" id="IPR055179">
    <property type="entry name" value="Tex-like_central_region"/>
</dbReference>
<evidence type="ECO:0000313" key="15">
    <source>
        <dbReference type="EMBL" id="CAF9917328.1"/>
    </source>
</evidence>
<dbReference type="PROSITE" id="PS50001">
    <property type="entry name" value="SH2"/>
    <property type="match status" value="1"/>
</dbReference>
<dbReference type="Gene3D" id="3.30.505.10">
    <property type="entry name" value="SH2 domain"/>
    <property type="match status" value="2"/>
</dbReference>
<feature type="compositionally biased region" description="Acidic residues" evidence="12">
    <location>
        <begin position="161"/>
        <end position="173"/>
    </location>
</feature>
<dbReference type="SUPFAM" id="SSF158832">
    <property type="entry name" value="Tex N-terminal region-like"/>
    <property type="match status" value="1"/>
</dbReference>
<dbReference type="GO" id="GO:0031491">
    <property type="term" value="F:nucleosome binding"/>
    <property type="evidence" value="ECO:0007669"/>
    <property type="project" value="TreeGrafter"/>
</dbReference>
<feature type="compositionally biased region" description="Basic and acidic residues" evidence="12">
    <location>
        <begin position="174"/>
        <end position="191"/>
    </location>
</feature>
<proteinExistence type="inferred from homology"/>
<dbReference type="InterPro" id="IPR023323">
    <property type="entry name" value="Tex-like_dom_sf"/>
</dbReference>
<feature type="compositionally biased region" description="Basic and acidic residues" evidence="12">
    <location>
        <begin position="495"/>
        <end position="512"/>
    </location>
</feature>
<comment type="similarity">
    <text evidence="3 10">Belongs to the SPT6 family.</text>
</comment>
<dbReference type="PANTHER" id="PTHR10145">
    <property type="entry name" value="TRANSCRIPTION ELONGATION FACTOR SPT6"/>
    <property type="match status" value="1"/>
</dbReference>
<dbReference type="Pfam" id="PF14632">
    <property type="entry name" value="SPT6_acidic"/>
    <property type="match status" value="1"/>
</dbReference>
<dbReference type="Pfam" id="PF14641">
    <property type="entry name" value="HTH_44"/>
    <property type="match status" value="1"/>
</dbReference>
<evidence type="ECO:0000256" key="4">
    <source>
        <dbReference type="ARBA" id="ARBA00020248"/>
    </source>
</evidence>
<dbReference type="InterPro" id="IPR035420">
    <property type="entry name" value="Spt6_SH2"/>
</dbReference>
<dbReference type="CDD" id="cd09918">
    <property type="entry name" value="SH2_Nterm_SPT6_like"/>
    <property type="match status" value="1"/>
</dbReference>
<dbReference type="InterPro" id="IPR028083">
    <property type="entry name" value="Spt6_acidic_N_dom"/>
</dbReference>
<reference evidence="15" key="1">
    <citation type="submission" date="2021-03" db="EMBL/GenBank/DDBJ databases">
        <authorList>
            <person name="Tagirdzhanova G."/>
        </authorList>
    </citation>
    <scope>NUCLEOTIDE SEQUENCE</scope>
</reference>
<feature type="compositionally biased region" description="Basic residues" evidence="12">
    <location>
        <begin position="77"/>
        <end position="87"/>
    </location>
</feature>
<comment type="function">
    <text evidence="9">Histone H3-H4 chaperone that plays a role in maintenance of chromatin structure during RNA polymerase II transcription elongation thereby repressing transcription initiation from cryptic promoters. Mediates the reassembly of nucleosomes onto the promoters of at least a selected set of genes during repression; the nucleosome reassembly is essential for transcriptional repression. Essential for viability.</text>
</comment>
<dbReference type="Pfam" id="PF14635">
    <property type="entry name" value="HHH_7"/>
    <property type="match status" value="1"/>
</dbReference>
<evidence type="ECO:0000313" key="16">
    <source>
        <dbReference type="Proteomes" id="UP000664169"/>
    </source>
</evidence>
<feature type="compositionally biased region" description="Basic and acidic residues" evidence="12">
    <location>
        <begin position="112"/>
        <end position="122"/>
    </location>
</feature>
<comment type="subcellular location">
    <subcellularLocation>
        <location evidence="2">Chromosome</location>
    </subcellularLocation>
    <subcellularLocation>
        <location evidence="1 10">Nucleus</location>
    </subcellularLocation>
</comment>
<feature type="region of interest" description="Disordered" evidence="12">
    <location>
        <begin position="494"/>
        <end position="514"/>
    </location>
</feature>
<dbReference type="InterPro" id="IPR049540">
    <property type="entry name" value="Spt6-like_S1"/>
</dbReference>
<evidence type="ECO:0000256" key="10">
    <source>
        <dbReference type="PIRNR" id="PIRNR036947"/>
    </source>
</evidence>
<dbReference type="PROSITE" id="PS50126">
    <property type="entry name" value="S1"/>
    <property type="match status" value="1"/>
</dbReference>
<comment type="caution">
    <text evidence="15">The sequence shown here is derived from an EMBL/GenBank/DDBJ whole genome shotgun (WGS) entry which is preliminary data.</text>
</comment>
<dbReference type="InterPro" id="IPR042066">
    <property type="entry name" value="Spt6_death-like"/>
</dbReference>
<evidence type="ECO:0000256" key="6">
    <source>
        <dbReference type="ARBA" id="ARBA00022999"/>
    </source>
</evidence>
<dbReference type="GO" id="GO:0034728">
    <property type="term" value="P:nucleosome organization"/>
    <property type="evidence" value="ECO:0007669"/>
    <property type="project" value="TreeGrafter"/>
</dbReference>
<dbReference type="InterPro" id="IPR035019">
    <property type="entry name" value="Spt6_SH2_N"/>
</dbReference>
<dbReference type="GO" id="GO:0008023">
    <property type="term" value="C:transcription elongation factor complex"/>
    <property type="evidence" value="ECO:0007669"/>
    <property type="project" value="TreeGrafter"/>
</dbReference>
<dbReference type="GO" id="GO:0003677">
    <property type="term" value="F:DNA binding"/>
    <property type="evidence" value="ECO:0007669"/>
    <property type="project" value="InterPro"/>
</dbReference>
<dbReference type="InterPro" id="IPR032706">
    <property type="entry name" value="Spt6_HHH"/>
</dbReference>
<dbReference type="InterPro" id="IPR010994">
    <property type="entry name" value="RuvA_2-like"/>
</dbReference>
<gene>
    <name evidence="15" type="ORF">GOMPHAMPRED_001215</name>
</gene>
<evidence type="ECO:0000256" key="8">
    <source>
        <dbReference type="ARBA" id="ARBA00023242"/>
    </source>
</evidence>
<protein>
    <recommendedName>
        <fullName evidence="4 10">Transcription elongation factor Spt6</fullName>
    </recommendedName>
</protein>
<keyword evidence="6 11" id="KW-0727">SH2 domain</keyword>
<dbReference type="SMART" id="SM00252">
    <property type="entry name" value="SH2"/>
    <property type="match status" value="1"/>
</dbReference>
<dbReference type="PANTHER" id="PTHR10145:SF6">
    <property type="entry name" value="TRANSCRIPTION ELONGATION FACTOR SPT6"/>
    <property type="match status" value="1"/>
</dbReference>
<feature type="compositionally biased region" description="Acidic residues" evidence="12">
    <location>
        <begin position="41"/>
        <end position="55"/>
    </location>
</feature>
<keyword evidence="5" id="KW-0158">Chromosome</keyword>
<dbReference type="Pfam" id="PF14639">
    <property type="entry name" value="YqgF"/>
    <property type="match status" value="1"/>
</dbReference>
<name>A0A8H3F476_9LECA</name>
<dbReference type="InterPro" id="IPR028088">
    <property type="entry name" value="Spt6_HTH_DNA-bd_dom"/>
</dbReference>
<feature type="compositionally biased region" description="Acidic residues" evidence="12">
    <location>
        <begin position="13"/>
        <end position="27"/>
    </location>
</feature>
<dbReference type="InterPro" id="IPR028231">
    <property type="entry name" value="Spt6_YqgF"/>
</dbReference>
<dbReference type="InterPro" id="IPR017072">
    <property type="entry name" value="TF_Spt6"/>
</dbReference>
<feature type="compositionally biased region" description="Acidic residues" evidence="12">
    <location>
        <begin position="63"/>
        <end position="73"/>
    </location>
</feature>
<evidence type="ECO:0000256" key="12">
    <source>
        <dbReference type="SAM" id="MobiDB-lite"/>
    </source>
</evidence>
<dbReference type="GO" id="GO:0005694">
    <property type="term" value="C:chromosome"/>
    <property type="evidence" value="ECO:0007669"/>
    <property type="project" value="UniProtKB-SubCell"/>
</dbReference>
<feature type="region of interest" description="Disordered" evidence="12">
    <location>
        <begin position="1"/>
        <end position="191"/>
    </location>
</feature>
<evidence type="ECO:0000259" key="13">
    <source>
        <dbReference type="PROSITE" id="PS50001"/>
    </source>
</evidence>
<evidence type="ECO:0000256" key="7">
    <source>
        <dbReference type="ARBA" id="ARBA00023163"/>
    </source>
</evidence>
<dbReference type="GO" id="GO:0140673">
    <property type="term" value="P:transcription elongation-coupled chromatin remodeling"/>
    <property type="evidence" value="ECO:0007669"/>
    <property type="project" value="InterPro"/>
</dbReference>
<feature type="domain" description="S1 motif" evidence="14">
    <location>
        <begin position="1107"/>
        <end position="1178"/>
    </location>
</feature>
<dbReference type="SUPFAM" id="SSF55550">
    <property type="entry name" value="SH2 domain"/>
    <property type="match status" value="1"/>
</dbReference>
<dbReference type="InterPro" id="IPR035018">
    <property type="entry name" value="Spt6_SH2_C"/>
</dbReference>
<dbReference type="Pfam" id="PF14633">
    <property type="entry name" value="SH2_2"/>
    <property type="match status" value="1"/>
</dbReference>
<evidence type="ECO:0000256" key="3">
    <source>
        <dbReference type="ARBA" id="ARBA00009253"/>
    </source>
</evidence>
<dbReference type="Gene3D" id="1.10.10.2740">
    <property type="entry name" value="Spt6, Death-like domain"/>
    <property type="match status" value="1"/>
</dbReference>
<evidence type="ECO:0000259" key="14">
    <source>
        <dbReference type="PROSITE" id="PS50126"/>
    </source>
</evidence>
<dbReference type="SUPFAM" id="SSF53098">
    <property type="entry name" value="Ribonuclease H-like"/>
    <property type="match status" value="1"/>
</dbReference>
<keyword evidence="7 10" id="KW-0804">Transcription</keyword>
<evidence type="ECO:0000256" key="2">
    <source>
        <dbReference type="ARBA" id="ARBA00004286"/>
    </source>
</evidence>
<accession>A0A8H3F476</accession>
<comment type="function">
    <text evidence="10">Plays a role in maintenance of chromatin structure during RNA polymerase II transcription elongation thereby repressing transcription initiation from cryptic promoters. Mediates the reassembly of nucleosomes onto the promoters of at least a selected set of genes during repression; the nucleosome reassembly is essential for transcriptional repression.</text>
</comment>
<dbReference type="GO" id="GO:0042393">
    <property type="term" value="F:histone binding"/>
    <property type="evidence" value="ECO:0007669"/>
    <property type="project" value="TreeGrafter"/>
</dbReference>
<dbReference type="OrthoDB" id="995477at2759"/>
<dbReference type="Proteomes" id="UP000664169">
    <property type="component" value="Unassembled WGS sequence"/>
</dbReference>
<dbReference type="InterPro" id="IPR037027">
    <property type="entry name" value="YqgF/RNaseH-like_dom_sf"/>
</dbReference>
<dbReference type="PIRSF" id="PIRSF036947">
    <property type="entry name" value="Spt6"/>
    <property type="match status" value="1"/>
</dbReference>
<dbReference type="InterPro" id="IPR023319">
    <property type="entry name" value="Tex-like_HTH_dom_sf"/>
</dbReference>
<evidence type="ECO:0000256" key="11">
    <source>
        <dbReference type="PROSITE-ProRule" id="PRU00191"/>
    </source>
</evidence>
<dbReference type="CDD" id="cd09928">
    <property type="entry name" value="SH2_Cterm_SPT6_like"/>
    <property type="match status" value="1"/>
</dbReference>
<dbReference type="Gene3D" id="3.30.420.140">
    <property type="entry name" value="YqgF/RNase H-like domain"/>
    <property type="match status" value="1"/>
</dbReference>
<evidence type="ECO:0000256" key="1">
    <source>
        <dbReference type="ARBA" id="ARBA00004123"/>
    </source>
</evidence>
<dbReference type="InterPro" id="IPR036860">
    <property type="entry name" value="SH2_dom_sf"/>
</dbReference>
<dbReference type="InterPro" id="IPR003029">
    <property type="entry name" value="S1_domain"/>
</dbReference>
<dbReference type="EMBL" id="CAJPDQ010000012">
    <property type="protein sequence ID" value="CAF9917328.1"/>
    <property type="molecule type" value="Genomic_DNA"/>
</dbReference>
<dbReference type="Pfam" id="PF22706">
    <property type="entry name" value="Tex_central_region"/>
    <property type="match status" value="1"/>
</dbReference>
<dbReference type="FunFam" id="3.30.505.10:FF:000056">
    <property type="entry name" value="Transcription elongation factor Spt6"/>
    <property type="match status" value="1"/>
</dbReference>
<evidence type="ECO:0000256" key="5">
    <source>
        <dbReference type="ARBA" id="ARBA00022454"/>
    </source>
</evidence>
<dbReference type="SUPFAM" id="SSF50249">
    <property type="entry name" value="Nucleic acid-binding proteins"/>
    <property type="match status" value="1"/>
</dbReference>
<dbReference type="SUPFAM" id="SSF47781">
    <property type="entry name" value="RuvA domain 2-like"/>
    <property type="match status" value="2"/>
</dbReference>
<dbReference type="Gene3D" id="1.10.150.850">
    <property type="entry name" value="Spt6, helix-hairpin-helix domain"/>
    <property type="match status" value="1"/>
</dbReference>
<keyword evidence="8 10" id="KW-0539">Nucleus</keyword>
<dbReference type="Gene3D" id="1.10.10.650">
    <property type="entry name" value="RuvA domain 2-like"/>
    <property type="match status" value="1"/>
</dbReference>
<evidence type="ECO:0000256" key="9">
    <source>
        <dbReference type="ARBA" id="ARBA00093389"/>
    </source>
</evidence>
<dbReference type="InterPro" id="IPR012337">
    <property type="entry name" value="RNaseH-like_sf"/>
</dbReference>
<dbReference type="FunFam" id="1.10.10.2740:FF:000002">
    <property type="entry name" value="Transcription elongation factor Spt6"/>
    <property type="match status" value="1"/>
</dbReference>
<dbReference type="Gene3D" id="1.10.3500.10">
    <property type="entry name" value="Tex N-terminal region-like"/>
    <property type="match status" value="1"/>
</dbReference>
<keyword evidence="16" id="KW-1185">Reference proteome</keyword>
<feature type="compositionally biased region" description="Acidic residues" evidence="12">
    <location>
        <begin position="91"/>
        <end position="104"/>
    </location>
</feature>
<sequence>MSTRDFISGEAELGSESDDNDYDEETGDPINKSRKQRQDFDDSSEEEDDDDEEEEQKIRDGFIVDEEEDEDEEDRSRRRKEKRKRRREEREQEEEILDEEDLDLIGEANPEFARRPKEEPKFKRLKRGHKEDDVGKGAPDLFDSDEEDDGQTQFRNNRVEDEFDDFIEEDFPEEDGRYASKDDAEVSRPHGRGIDAMKAGLDEDALEDFNNAFGDGNDYKWALDMENEHPEDLVITEDGHAISKPIELKDVFEPSQLAERMLTDEDNLIRATDEPERFQIARKPYKRLVLTDEQQKEEASWIANQMWNSKAGELGPDLRDLFQKAIAKVLEFYNVDEVEAPFIFQHRKDYLLHIERSPGSPGGPDKMTPHKLLNQAELWEVFRQDLRYRALIEKRNALERTYQKLTSQNDMRDPVIDELLPKAVEMEELQDLQEYLHFQYAAQLSDIALVNGSTNGTHKRPGSGRVVFEKIRASKVYGLVRAFGISADEFAQNAAREEGRRQYTEDPSDRPEVMAQSEDIIDPPAYPTPSQCLKAARAMFAEELFVSPRLRKTIRMDYYKNAILWVSRTDKGLRKIDEQHPYYDFKYLKNQNLRDILESPGRFLRMIRAEEEGLIEIKIRHRDFEGLRKSLLADLESDNFSDAAEAWNRERRETLTLALSKLDKIMLKSIKEFLKSRCEIQIASACREGLYYRLDQAPYKPKGLVLGTIPRVLALSNGSGNVGRDPVNWVFLDDDGRVLENGRFVELHLGDLERGTSNGADVSKFIELVQRRKPDAIAISGFSVDTTRLVQQIENIIKARDLRGAEYDDDDGNSKSDELEVVVTNDEVARLYQASERAIKEYPSLAPLSRYCIALARYLQGPLKEYTSLGKDIVSVQFDKHQQYLTQEIVLAYLETAICDIVNLVGVDINEAVADIRAASLLPYVAGLGPRKAQHMIRIINNNGGSVVARAELVGDPDQGKAQAVGPRVWNNCSSFLYVEYDVSDPASDYLDNTRVHPEDYELGRKMAADALELDEEDIEGEGGMAAMIRKLIRDEAQEKVNDLILEDYSEQLELRFNQKKRSTLETIRAELQVPFEELRHNFQTRLPTEEKYTMFTGEAPDALTPGMTVTLQIKRVSEDSVSGKLDCGIDGTVNMMEISKPIEVSAKTLYQAHQLVQAYIISVSFDLFRAELSLLEEKVNKKYKPRLDYASDEWDDKQEAQDTETLQPKDVSTGRIQRVVKHPLFQALNSTQAEEYLASLGRGDLVIRPSSRGPDHLAVTWKVADRLYQHLDVLELNKENEFSVGKILKIGNLTYSDLDELIVNHVKAMARKVDELMASDKFQKGSKTETDRWLTTYTEANPRRAAYAFCIDPKHPGYFYLCFKKGQLGNLHALHVKVIPRGFQLNNVAYGGMSDLQNGFKSIMASGASQQPNGMGGRL</sequence>
<dbReference type="InterPro" id="IPR012340">
    <property type="entry name" value="NA-bd_OB-fold"/>
</dbReference>
<feature type="domain" description="SH2" evidence="13">
    <location>
        <begin position="1224"/>
        <end position="1321"/>
    </location>
</feature>
<dbReference type="FunFam" id="3.30.420.140:FF:000007">
    <property type="entry name" value="Transcription elongation factor SPT6"/>
    <property type="match status" value="1"/>
</dbReference>
<dbReference type="Pfam" id="PF21710">
    <property type="entry name" value="Spt6_S1"/>
    <property type="match status" value="1"/>
</dbReference>